<proteinExistence type="predicted"/>
<protein>
    <submittedName>
        <fullName evidence="1">Uncharacterized protein</fullName>
    </submittedName>
</protein>
<keyword evidence="2" id="KW-1185">Reference proteome</keyword>
<organism evidence="1 2">
    <name type="scientific">Flavobacterium taihuense</name>
    <dbReference type="NCBI Taxonomy" id="2857508"/>
    <lineage>
        <taxon>Bacteria</taxon>
        <taxon>Pseudomonadati</taxon>
        <taxon>Bacteroidota</taxon>
        <taxon>Flavobacteriia</taxon>
        <taxon>Flavobacteriales</taxon>
        <taxon>Flavobacteriaceae</taxon>
        <taxon>Flavobacterium</taxon>
    </lineage>
</organism>
<dbReference type="Proteomes" id="UP000812031">
    <property type="component" value="Unassembled WGS sequence"/>
</dbReference>
<dbReference type="EMBL" id="JAHWYN010000035">
    <property type="protein sequence ID" value="MBW4362733.1"/>
    <property type="molecule type" value="Genomic_DNA"/>
</dbReference>
<evidence type="ECO:0000313" key="2">
    <source>
        <dbReference type="Proteomes" id="UP000812031"/>
    </source>
</evidence>
<sequence>MKPLTKSRFKTALECPNKLFFTSKKEYANNQNGDSFLVALANGGFQVEALARLHYPNGIFIDTESYEYDKAVQLTHEAANSSDIDHPIPI</sequence>
<evidence type="ECO:0000313" key="1">
    <source>
        <dbReference type="EMBL" id="MBW4362733.1"/>
    </source>
</evidence>
<comment type="caution">
    <text evidence="1">The sequence shown here is derived from an EMBL/GenBank/DDBJ whole genome shotgun (WGS) entry which is preliminary data.</text>
</comment>
<reference evidence="1 2" key="1">
    <citation type="submission" date="2021-07" db="EMBL/GenBank/DDBJ databases">
        <title>Flavobacterium sp. nov. isolated from sediment on the Taihu Lake.</title>
        <authorList>
            <person name="Qu J.-H."/>
        </authorList>
    </citation>
    <scope>NUCLEOTIDE SEQUENCE [LARGE SCALE GENOMIC DNA]</scope>
    <source>
        <strain evidence="1 2">NAS39</strain>
    </source>
</reference>
<gene>
    <name evidence="1" type="ORF">KZH69_19815</name>
</gene>
<name>A0ABS6Y3T3_9FLAO</name>
<accession>A0ABS6Y3T3</accession>